<feature type="transmembrane region" description="Helical" evidence="1">
    <location>
        <begin position="40"/>
        <end position="60"/>
    </location>
</feature>
<dbReference type="EMBL" id="PDCK01000042">
    <property type="protein sequence ID" value="PRQ41299.1"/>
    <property type="molecule type" value="Genomic_DNA"/>
</dbReference>
<sequence length="101" mass="11788">MFACSLVVKEFFWLNVNLALYSCWILFFDELGICNDFFLLRFPTIFTESFLGLDGSLLLLERVKNLVLPAALEAESTWTEKFGFTKTDPDQGVQNFRFKLW</sequence>
<feature type="transmembrane region" description="Helical" evidence="1">
    <location>
        <begin position="12"/>
        <end position="28"/>
    </location>
</feature>
<organism evidence="2 3">
    <name type="scientific">Rosa chinensis</name>
    <name type="common">China rose</name>
    <dbReference type="NCBI Taxonomy" id="74649"/>
    <lineage>
        <taxon>Eukaryota</taxon>
        <taxon>Viridiplantae</taxon>
        <taxon>Streptophyta</taxon>
        <taxon>Embryophyta</taxon>
        <taxon>Tracheophyta</taxon>
        <taxon>Spermatophyta</taxon>
        <taxon>Magnoliopsida</taxon>
        <taxon>eudicotyledons</taxon>
        <taxon>Gunneridae</taxon>
        <taxon>Pentapetalae</taxon>
        <taxon>rosids</taxon>
        <taxon>fabids</taxon>
        <taxon>Rosales</taxon>
        <taxon>Rosaceae</taxon>
        <taxon>Rosoideae</taxon>
        <taxon>Rosoideae incertae sedis</taxon>
        <taxon>Rosa</taxon>
    </lineage>
</organism>
<dbReference type="AlphaFoldDB" id="A0A2P6R4L1"/>
<keyword evidence="1" id="KW-1133">Transmembrane helix</keyword>
<evidence type="ECO:0000313" key="2">
    <source>
        <dbReference type="EMBL" id="PRQ41299.1"/>
    </source>
</evidence>
<comment type="caution">
    <text evidence="2">The sequence shown here is derived from an EMBL/GenBank/DDBJ whole genome shotgun (WGS) entry which is preliminary data.</text>
</comment>
<keyword evidence="1" id="KW-0472">Membrane</keyword>
<evidence type="ECO:0000256" key="1">
    <source>
        <dbReference type="SAM" id="Phobius"/>
    </source>
</evidence>
<keyword evidence="1" id="KW-0812">Transmembrane</keyword>
<evidence type="ECO:0000313" key="3">
    <source>
        <dbReference type="Proteomes" id="UP000238479"/>
    </source>
</evidence>
<dbReference type="Proteomes" id="UP000238479">
    <property type="component" value="Chromosome 4"/>
</dbReference>
<name>A0A2P6R4L1_ROSCH</name>
<protein>
    <submittedName>
        <fullName evidence="2">Uncharacterized protein</fullName>
    </submittedName>
</protein>
<dbReference type="Gramene" id="PRQ41299">
    <property type="protein sequence ID" value="PRQ41299"/>
    <property type="gene ID" value="RchiOBHm_Chr4g0445401"/>
</dbReference>
<accession>A0A2P6R4L1</accession>
<keyword evidence="3" id="KW-1185">Reference proteome</keyword>
<gene>
    <name evidence="2" type="ORF">RchiOBHm_Chr4g0445401</name>
</gene>
<proteinExistence type="predicted"/>
<reference evidence="2 3" key="1">
    <citation type="journal article" date="2018" name="Nat. Genet.">
        <title>The Rosa genome provides new insights in the design of modern roses.</title>
        <authorList>
            <person name="Bendahmane M."/>
        </authorList>
    </citation>
    <scope>NUCLEOTIDE SEQUENCE [LARGE SCALE GENOMIC DNA]</scope>
    <source>
        <strain evidence="3">cv. Old Blush</strain>
    </source>
</reference>